<dbReference type="GO" id="GO:0001080">
    <property type="term" value="P:nitrogen catabolite activation of transcription from RNA polymerase II promoter"/>
    <property type="evidence" value="ECO:0007669"/>
    <property type="project" value="TreeGrafter"/>
</dbReference>
<evidence type="ECO:0000256" key="4">
    <source>
        <dbReference type="ARBA" id="ARBA00023125"/>
    </source>
</evidence>
<keyword evidence="6" id="KW-0539">Nucleus</keyword>
<evidence type="ECO:0000313" key="10">
    <source>
        <dbReference type="Proteomes" id="UP000094112"/>
    </source>
</evidence>
<feature type="compositionally biased region" description="Polar residues" evidence="7">
    <location>
        <begin position="58"/>
        <end position="97"/>
    </location>
</feature>
<dbReference type="InterPro" id="IPR050797">
    <property type="entry name" value="Carb_Metab_Trans_Reg"/>
</dbReference>
<accession>A0A1E3PBY7</accession>
<dbReference type="PANTHER" id="PTHR31668:SF4">
    <property type="entry name" value="TRANSCRIPTIONAL ACTIVATOR PROTEIN DAL81"/>
    <property type="match status" value="1"/>
</dbReference>
<dbReference type="Pfam" id="PF00172">
    <property type="entry name" value="Zn_clus"/>
    <property type="match status" value="1"/>
</dbReference>
<evidence type="ECO:0000256" key="6">
    <source>
        <dbReference type="ARBA" id="ARBA00023242"/>
    </source>
</evidence>
<keyword evidence="10" id="KW-1185">Reference proteome</keyword>
<dbReference type="EMBL" id="KV454208">
    <property type="protein sequence ID" value="ODQ62929.1"/>
    <property type="molecule type" value="Genomic_DNA"/>
</dbReference>
<dbReference type="PANTHER" id="PTHR31668">
    <property type="entry name" value="GLUCOSE TRANSPORT TRANSCRIPTION REGULATOR RGT1-RELATED-RELATED"/>
    <property type="match status" value="1"/>
</dbReference>
<feature type="compositionally biased region" description="Polar residues" evidence="7">
    <location>
        <begin position="129"/>
        <end position="155"/>
    </location>
</feature>
<dbReference type="InterPro" id="IPR001138">
    <property type="entry name" value="Zn2Cys6_DnaBD"/>
</dbReference>
<keyword evidence="2" id="KW-0862">Zinc</keyword>
<evidence type="ECO:0000259" key="8">
    <source>
        <dbReference type="PROSITE" id="PS50048"/>
    </source>
</evidence>
<feature type="compositionally biased region" description="Low complexity" evidence="7">
    <location>
        <begin position="166"/>
        <end position="187"/>
    </location>
</feature>
<dbReference type="Proteomes" id="UP000094112">
    <property type="component" value="Unassembled WGS sequence"/>
</dbReference>
<feature type="compositionally biased region" description="Low complexity" evidence="7">
    <location>
        <begin position="797"/>
        <end position="831"/>
    </location>
</feature>
<organism evidence="9 10">
    <name type="scientific">Wickerhamomyces anomalus (strain ATCC 58044 / CBS 1984 / NCYC 433 / NRRL Y-366-8)</name>
    <name type="common">Yeast</name>
    <name type="synonym">Hansenula anomala</name>
    <dbReference type="NCBI Taxonomy" id="683960"/>
    <lineage>
        <taxon>Eukaryota</taxon>
        <taxon>Fungi</taxon>
        <taxon>Dikarya</taxon>
        <taxon>Ascomycota</taxon>
        <taxon>Saccharomycotina</taxon>
        <taxon>Saccharomycetes</taxon>
        <taxon>Phaffomycetales</taxon>
        <taxon>Wickerhamomycetaceae</taxon>
        <taxon>Wickerhamomyces</taxon>
    </lineage>
</organism>
<dbReference type="Pfam" id="PF04082">
    <property type="entry name" value="Fungal_trans"/>
    <property type="match status" value="1"/>
</dbReference>
<evidence type="ECO:0000256" key="5">
    <source>
        <dbReference type="ARBA" id="ARBA00023163"/>
    </source>
</evidence>
<keyword evidence="3" id="KW-0805">Transcription regulation</keyword>
<dbReference type="GO" id="GO:0003677">
    <property type="term" value="F:DNA binding"/>
    <property type="evidence" value="ECO:0007669"/>
    <property type="project" value="UniProtKB-KW"/>
</dbReference>
<feature type="compositionally biased region" description="Polar residues" evidence="7">
    <location>
        <begin position="869"/>
        <end position="881"/>
    </location>
</feature>
<keyword evidence="4" id="KW-0238">DNA-binding</keyword>
<dbReference type="GeneID" id="30197633"/>
<feature type="compositionally biased region" description="Polar residues" evidence="7">
    <location>
        <begin position="766"/>
        <end position="796"/>
    </location>
</feature>
<dbReference type="RefSeq" id="XP_019042136.1">
    <property type="nucleotide sequence ID" value="XM_019180387.1"/>
</dbReference>
<dbReference type="STRING" id="683960.A0A1E3PBY7"/>
<dbReference type="GO" id="GO:0005634">
    <property type="term" value="C:nucleus"/>
    <property type="evidence" value="ECO:0007669"/>
    <property type="project" value="TreeGrafter"/>
</dbReference>
<dbReference type="InterPro" id="IPR007219">
    <property type="entry name" value="XnlR_reg_dom"/>
</dbReference>
<reference evidence="9 10" key="1">
    <citation type="journal article" date="2016" name="Proc. Natl. Acad. Sci. U.S.A.">
        <title>Comparative genomics of biotechnologically important yeasts.</title>
        <authorList>
            <person name="Riley R."/>
            <person name="Haridas S."/>
            <person name="Wolfe K.H."/>
            <person name="Lopes M.R."/>
            <person name="Hittinger C.T."/>
            <person name="Goeker M."/>
            <person name="Salamov A.A."/>
            <person name="Wisecaver J.H."/>
            <person name="Long T.M."/>
            <person name="Calvey C.H."/>
            <person name="Aerts A.L."/>
            <person name="Barry K.W."/>
            <person name="Choi C."/>
            <person name="Clum A."/>
            <person name="Coughlan A.Y."/>
            <person name="Deshpande S."/>
            <person name="Douglass A.P."/>
            <person name="Hanson S.J."/>
            <person name="Klenk H.-P."/>
            <person name="LaButti K.M."/>
            <person name="Lapidus A."/>
            <person name="Lindquist E.A."/>
            <person name="Lipzen A.M."/>
            <person name="Meier-Kolthoff J.P."/>
            <person name="Ohm R.A."/>
            <person name="Otillar R.P."/>
            <person name="Pangilinan J.L."/>
            <person name="Peng Y."/>
            <person name="Rokas A."/>
            <person name="Rosa C.A."/>
            <person name="Scheuner C."/>
            <person name="Sibirny A.A."/>
            <person name="Slot J.C."/>
            <person name="Stielow J.B."/>
            <person name="Sun H."/>
            <person name="Kurtzman C.P."/>
            <person name="Blackwell M."/>
            <person name="Grigoriev I.V."/>
            <person name="Jeffries T.W."/>
        </authorList>
    </citation>
    <scope>NUCLEOTIDE SEQUENCE [LARGE SCALE GENOMIC DNA]</scope>
    <source>
        <strain evidence="10">ATCC 58044 / CBS 1984 / NCYC 433 / NRRL Y-366-8</strain>
    </source>
</reference>
<dbReference type="GO" id="GO:0000981">
    <property type="term" value="F:DNA-binding transcription factor activity, RNA polymerase II-specific"/>
    <property type="evidence" value="ECO:0007669"/>
    <property type="project" value="InterPro"/>
</dbReference>
<dbReference type="GO" id="GO:0008270">
    <property type="term" value="F:zinc ion binding"/>
    <property type="evidence" value="ECO:0007669"/>
    <property type="project" value="InterPro"/>
</dbReference>
<evidence type="ECO:0000256" key="7">
    <source>
        <dbReference type="SAM" id="MobiDB-lite"/>
    </source>
</evidence>
<evidence type="ECO:0000256" key="3">
    <source>
        <dbReference type="ARBA" id="ARBA00023015"/>
    </source>
</evidence>
<sequence length="897" mass="101450">MSQIPDDRPQTNTTNLDANNGNIQPNDSNKGATDYWGTDMLSPEFNFLNVPEETYNFLQSGPSLNDRNAPSPSLFNNNTGISNIPSNPSSAQGTPVESNAPAKTEQQNFLLNHYQNLLNQSKVPMKQALSPNSYASPTANSTNSHTAGSPSSNIPINHPLHPDNVQKSLQQQQQQAQSFQQPQSLFQEASQTTKGNPNPCDHCRRRQIKCITVPNLSNCVQCETKGIKCTHSESPSNPALKRNMGMVQDTNEFNKRPRYSVNQVQKPTFPQVQNFKKPQPTLQYPRSSFFVGSSSMFDHSLLNRIRLDKIDQVQLNPKLSLRKVSNDVQFILRDDYTDELALSADRNVDAVENIVAPHGQSLVNTYFKIIHPSFPILHRKVFLEKYARSYREFSAPLLAAVYSLAIQWWDQDPNLAQHQKPDIDALNSIALQTFTEVTERPRLSAVQAGLLLLRCRSENPNNWILCQQVVSLAEELGLGLDCQNWKLPKWERGLRRRLAWAVWIQEKWTSLIESRVSHFVIGRNWLVRNVTNEDFPEHPSRRQNQGDEDYKSMINDIENGKYLFKEMIELSLIMGEIMETFYSYSALQNVTRIDQVLKSAKPLQLQLRQWYHSLPPGLQMNAVQQEKLCSNGYLHLSYFATEITLHRKIILSLGEDTPPELVKVCRAAATTRLTAVIDFVKSLKREHIYAYWNAPTTSNFAIVGTFAAVLYVTAPSPQEASVYREHINVYRMLLYKLSRFFKQAFEALKRIDMLLNHIPGLIKEPSQMNEMSPLSNMSQSPNNNFQALSPYLSQQMNANLPNTQNMPNNQPDMNKNNNNINSNNNNSNNVNRRSGPPVTTVKKESFTEPSNLSPSAMSESARSFKNGGTPVTNTNRSNANSPVDIRMSGNAGQTPNN</sequence>
<feature type="region of interest" description="Disordered" evidence="7">
    <location>
        <begin position="58"/>
        <end position="101"/>
    </location>
</feature>
<evidence type="ECO:0000256" key="2">
    <source>
        <dbReference type="ARBA" id="ARBA00022833"/>
    </source>
</evidence>
<feature type="compositionally biased region" description="Polar residues" evidence="7">
    <location>
        <begin position="847"/>
        <end position="863"/>
    </location>
</feature>
<dbReference type="GO" id="GO:1901717">
    <property type="term" value="P:positive regulation of gamma-aminobutyric acid catabolic process"/>
    <property type="evidence" value="ECO:0007669"/>
    <property type="project" value="EnsemblFungi"/>
</dbReference>
<feature type="region of interest" description="Disordered" evidence="7">
    <location>
        <begin position="128"/>
        <end position="201"/>
    </location>
</feature>
<dbReference type="SUPFAM" id="SSF57701">
    <property type="entry name" value="Zn2/Cys6 DNA-binding domain"/>
    <property type="match status" value="1"/>
</dbReference>
<keyword evidence="1" id="KW-0479">Metal-binding</keyword>
<dbReference type="GO" id="GO:0003713">
    <property type="term" value="F:transcription coactivator activity"/>
    <property type="evidence" value="ECO:0007669"/>
    <property type="project" value="EnsemblFungi"/>
</dbReference>
<dbReference type="CDD" id="cd12148">
    <property type="entry name" value="fungal_TF_MHR"/>
    <property type="match status" value="1"/>
</dbReference>
<dbReference type="GO" id="GO:0051123">
    <property type="term" value="P:RNA polymerase II preinitiation complex assembly"/>
    <property type="evidence" value="ECO:0007669"/>
    <property type="project" value="EnsemblFungi"/>
</dbReference>
<dbReference type="Gene3D" id="4.10.240.10">
    <property type="entry name" value="Zn(2)-C6 fungal-type DNA-binding domain"/>
    <property type="match status" value="1"/>
</dbReference>
<feature type="region of interest" description="Disordered" evidence="7">
    <location>
        <begin position="766"/>
        <end position="897"/>
    </location>
</feature>
<protein>
    <recommendedName>
        <fullName evidence="8">Zn(2)-C6 fungal-type domain-containing protein</fullName>
    </recommendedName>
</protein>
<dbReference type="GO" id="GO:1901714">
    <property type="term" value="P:positive regulation of urea catabolic process"/>
    <property type="evidence" value="ECO:0007669"/>
    <property type="project" value="EnsemblFungi"/>
</dbReference>
<dbReference type="SMART" id="SM00066">
    <property type="entry name" value="GAL4"/>
    <property type="match status" value="1"/>
</dbReference>
<evidence type="ECO:0000256" key="1">
    <source>
        <dbReference type="ARBA" id="ARBA00022723"/>
    </source>
</evidence>
<dbReference type="AlphaFoldDB" id="A0A1E3PBY7"/>
<gene>
    <name evidence="9" type="ORF">WICANDRAFT_103642</name>
</gene>
<dbReference type="OrthoDB" id="2264294at2759"/>
<keyword evidence="5" id="KW-0804">Transcription</keyword>
<feature type="compositionally biased region" description="Polar residues" evidence="7">
    <location>
        <begin position="10"/>
        <end position="31"/>
    </location>
</feature>
<dbReference type="InterPro" id="IPR036864">
    <property type="entry name" value="Zn2-C6_fun-type_DNA-bd_sf"/>
</dbReference>
<feature type="domain" description="Zn(2)-C6 fungal-type" evidence="8">
    <location>
        <begin position="199"/>
        <end position="231"/>
    </location>
</feature>
<dbReference type="GO" id="GO:0045944">
    <property type="term" value="P:positive regulation of transcription by RNA polymerase II"/>
    <property type="evidence" value="ECO:0007669"/>
    <property type="project" value="EnsemblFungi"/>
</dbReference>
<name>A0A1E3PBY7_WICAA</name>
<proteinExistence type="predicted"/>
<evidence type="ECO:0000313" key="9">
    <source>
        <dbReference type="EMBL" id="ODQ62929.1"/>
    </source>
</evidence>
<dbReference type="CDD" id="cd00067">
    <property type="entry name" value="GAL4"/>
    <property type="match status" value="1"/>
</dbReference>
<feature type="region of interest" description="Disordered" evidence="7">
    <location>
        <begin position="1"/>
        <end position="35"/>
    </location>
</feature>
<dbReference type="PROSITE" id="PS50048">
    <property type="entry name" value="ZN2_CY6_FUNGAL_2"/>
    <property type="match status" value="1"/>
</dbReference>